<organism evidence="5 6">
    <name type="scientific">Meridianimarinicoccus marinus</name>
    <dbReference type="NCBI Taxonomy" id="3231483"/>
    <lineage>
        <taxon>Bacteria</taxon>
        <taxon>Pseudomonadati</taxon>
        <taxon>Pseudomonadota</taxon>
        <taxon>Alphaproteobacteria</taxon>
        <taxon>Rhodobacterales</taxon>
        <taxon>Paracoccaceae</taxon>
        <taxon>Meridianimarinicoccus</taxon>
    </lineage>
</organism>
<keyword evidence="1" id="KW-0547">Nucleotide-binding</keyword>
<dbReference type="SUPFAM" id="SSF160467">
    <property type="entry name" value="PH0987 N-terminal domain-like"/>
    <property type="match status" value="1"/>
</dbReference>
<dbReference type="SUPFAM" id="SSF50891">
    <property type="entry name" value="Cyclophilin-like"/>
    <property type="match status" value="1"/>
</dbReference>
<dbReference type="GO" id="GO:0016787">
    <property type="term" value="F:hydrolase activity"/>
    <property type="evidence" value="ECO:0007669"/>
    <property type="project" value="UniProtKB-KW"/>
</dbReference>
<comment type="caution">
    <text evidence="5">The sequence shown here is derived from an EMBL/GenBank/DDBJ whole genome shotgun (WGS) entry which is preliminary data.</text>
</comment>
<reference evidence="5 6" key="1">
    <citation type="submission" date="2024-07" db="EMBL/GenBank/DDBJ databases">
        <authorList>
            <person name="Kang M."/>
        </authorList>
    </citation>
    <scope>NUCLEOTIDE SEQUENCE [LARGE SCALE GENOMIC DNA]</scope>
    <source>
        <strain evidence="5 6">DFM31</strain>
    </source>
</reference>
<accession>A0ABV3L9U5</accession>
<dbReference type="EMBL" id="JBFBVU010000026">
    <property type="protein sequence ID" value="MEV8468334.1"/>
    <property type="molecule type" value="Genomic_DNA"/>
</dbReference>
<name>A0ABV3L9U5_9RHOB</name>
<dbReference type="RefSeq" id="WP_366194285.1">
    <property type="nucleotide sequence ID" value="NZ_JBFBVU010000026.1"/>
</dbReference>
<keyword evidence="2 5" id="KW-0378">Hydrolase</keyword>
<evidence type="ECO:0000259" key="4">
    <source>
        <dbReference type="SMART" id="SM00796"/>
    </source>
</evidence>
<feature type="domain" description="Carboxyltransferase" evidence="4">
    <location>
        <begin position="12"/>
        <end position="216"/>
    </location>
</feature>
<dbReference type="Proteomes" id="UP001553161">
    <property type="component" value="Unassembled WGS sequence"/>
</dbReference>
<protein>
    <submittedName>
        <fullName evidence="5">Allophanate hydrolase subunit 1</fullName>
    </submittedName>
</protein>
<evidence type="ECO:0000256" key="3">
    <source>
        <dbReference type="ARBA" id="ARBA00022840"/>
    </source>
</evidence>
<dbReference type="InterPro" id="IPR010016">
    <property type="entry name" value="PxpB"/>
</dbReference>
<gene>
    <name evidence="5" type="ORF">AB0T83_16275</name>
</gene>
<proteinExistence type="predicted"/>
<evidence type="ECO:0000313" key="6">
    <source>
        <dbReference type="Proteomes" id="UP001553161"/>
    </source>
</evidence>
<dbReference type="PANTHER" id="PTHR34698">
    <property type="entry name" value="5-OXOPROLINASE SUBUNIT B"/>
    <property type="match status" value="1"/>
</dbReference>
<dbReference type="Pfam" id="PF02682">
    <property type="entry name" value="CT_C_D"/>
    <property type="match status" value="1"/>
</dbReference>
<evidence type="ECO:0000256" key="2">
    <source>
        <dbReference type="ARBA" id="ARBA00022801"/>
    </source>
</evidence>
<keyword evidence="6" id="KW-1185">Reference proteome</keyword>
<sequence length="249" mass="27036">MTDPQPPLPRAPVVRTVGTAGMLVSFGDRLSEAANRAALAFRAAVEGEGWDGVEETSSSLVSAYVRFDPLHLSHTHLRQQLEALLRRQDWYAADLPTGRRFWRIPTVFGTDLAPQLGQAAQAAGLSEAEAIASLTQARVRVQTIGFAAGQPYLGELPKDWDIPRQTALTKRIPVGALAVAIRQLVLFSVETPTGWQHVGQTAIRLFQPEAAEPFLLRPGDEVQFVPTDAETLTAMRDDPHGGAECEAIP</sequence>
<keyword evidence="3" id="KW-0067">ATP-binding</keyword>
<dbReference type="Gene3D" id="3.30.1360.40">
    <property type="match status" value="1"/>
</dbReference>
<evidence type="ECO:0000256" key="1">
    <source>
        <dbReference type="ARBA" id="ARBA00022741"/>
    </source>
</evidence>
<dbReference type="SMART" id="SM00796">
    <property type="entry name" value="AHS1"/>
    <property type="match status" value="1"/>
</dbReference>
<evidence type="ECO:0000313" key="5">
    <source>
        <dbReference type="EMBL" id="MEV8468334.1"/>
    </source>
</evidence>
<dbReference type="InterPro" id="IPR003833">
    <property type="entry name" value="CT_C_D"/>
</dbReference>
<dbReference type="Gene3D" id="2.40.100.10">
    <property type="entry name" value="Cyclophilin-like"/>
    <property type="match status" value="1"/>
</dbReference>
<dbReference type="InterPro" id="IPR029000">
    <property type="entry name" value="Cyclophilin-like_dom_sf"/>
</dbReference>
<dbReference type="PANTHER" id="PTHR34698:SF2">
    <property type="entry name" value="5-OXOPROLINASE SUBUNIT B"/>
    <property type="match status" value="1"/>
</dbReference>